<keyword evidence="1" id="KW-0812">Transmembrane</keyword>
<dbReference type="EMBL" id="GBRH01247361">
    <property type="protein sequence ID" value="JAD50534.1"/>
    <property type="molecule type" value="Transcribed_RNA"/>
</dbReference>
<evidence type="ECO:0000313" key="2">
    <source>
        <dbReference type="EMBL" id="JAD50534.1"/>
    </source>
</evidence>
<reference evidence="2" key="2">
    <citation type="journal article" date="2015" name="Data Brief">
        <title>Shoot transcriptome of the giant reed, Arundo donax.</title>
        <authorList>
            <person name="Barrero R.A."/>
            <person name="Guerrero F.D."/>
            <person name="Moolhuijzen P."/>
            <person name="Goolsby J.A."/>
            <person name="Tidwell J."/>
            <person name="Bellgard S.E."/>
            <person name="Bellgard M.I."/>
        </authorList>
    </citation>
    <scope>NUCLEOTIDE SEQUENCE</scope>
    <source>
        <tissue evidence="2">Shoot tissue taken approximately 20 cm above the soil surface</tissue>
    </source>
</reference>
<name>A0A0A9AFT5_ARUDO</name>
<organism evidence="2">
    <name type="scientific">Arundo donax</name>
    <name type="common">Giant reed</name>
    <name type="synonym">Donax arundinaceus</name>
    <dbReference type="NCBI Taxonomy" id="35708"/>
    <lineage>
        <taxon>Eukaryota</taxon>
        <taxon>Viridiplantae</taxon>
        <taxon>Streptophyta</taxon>
        <taxon>Embryophyta</taxon>
        <taxon>Tracheophyta</taxon>
        <taxon>Spermatophyta</taxon>
        <taxon>Magnoliopsida</taxon>
        <taxon>Liliopsida</taxon>
        <taxon>Poales</taxon>
        <taxon>Poaceae</taxon>
        <taxon>PACMAD clade</taxon>
        <taxon>Arundinoideae</taxon>
        <taxon>Arundineae</taxon>
        <taxon>Arundo</taxon>
    </lineage>
</organism>
<reference evidence="2" key="1">
    <citation type="submission" date="2014-09" db="EMBL/GenBank/DDBJ databases">
        <authorList>
            <person name="Magalhaes I.L.F."/>
            <person name="Oliveira U."/>
            <person name="Santos F.R."/>
            <person name="Vidigal T.H.D.A."/>
            <person name="Brescovit A.D."/>
            <person name="Santos A.J."/>
        </authorList>
    </citation>
    <scope>NUCLEOTIDE SEQUENCE</scope>
    <source>
        <tissue evidence="2">Shoot tissue taken approximately 20 cm above the soil surface</tissue>
    </source>
</reference>
<feature type="transmembrane region" description="Helical" evidence="1">
    <location>
        <begin position="14"/>
        <end position="35"/>
    </location>
</feature>
<keyword evidence="1" id="KW-0472">Membrane</keyword>
<dbReference type="AlphaFoldDB" id="A0A0A9AFT5"/>
<proteinExistence type="predicted"/>
<accession>A0A0A9AFT5</accession>
<evidence type="ECO:0000256" key="1">
    <source>
        <dbReference type="SAM" id="Phobius"/>
    </source>
</evidence>
<sequence length="39" mass="4316">MTSRRWAKILQRNVVAYLLPLWSWGGTCQGILILLSGGG</sequence>
<keyword evidence="1" id="KW-1133">Transmembrane helix</keyword>
<protein>
    <submittedName>
        <fullName evidence="2">Uncharacterized protein</fullName>
    </submittedName>
</protein>